<reference evidence="1 2" key="1">
    <citation type="submission" date="2016-10" db="EMBL/GenBank/DDBJ databases">
        <authorList>
            <person name="de Groot N.N."/>
        </authorList>
    </citation>
    <scope>NUCLEOTIDE SEQUENCE [LARGE SCALE GENOMIC DNA]</scope>
    <source>
        <strain evidence="1 2">DSM 26880</strain>
    </source>
</reference>
<evidence type="ECO:0000313" key="1">
    <source>
        <dbReference type="EMBL" id="SDY54801.1"/>
    </source>
</evidence>
<proteinExistence type="predicted"/>
<dbReference type="STRING" id="321339.SAMN05444340_11067"/>
<dbReference type="EMBL" id="FNPF01000010">
    <property type="protein sequence ID" value="SDY54801.1"/>
    <property type="molecule type" value="Genomic_DNA"/>
</dbReference>
<dbReference type="RefSeq" id="WP_089883827.1">
    <property type="nucleotide sequence ID" value="NZ_FNPF01000010.1"/>
</dbReference>
<name>A0A1H3KRR4_9RHOB</name>
<evidence type="ECO:0000313" key="2">
    <source>
        <dbReference type="Proteomes" id="UP000199286"/>
    </source>
</evidence>
<dbReference type="Proteomes" id="UP000199286">
    <property type="component" value="Unassembled WGS sequence"/>
</dbReference>
<accession>A0A1H3KRR4</accession>
<organism evidence="1 2">
    <name type="scientific">Citreimonas salinaria</name>
    <dbReference type="NCBI Taxonomy" id="321339"/>
    <lineage>
        <taxon>Bacteria</taxon>
        <taxon>Pseudomonadati</taxon>
        <taxon>Pseudomonadota</taxon>
        <taxon>Alphaproteobacteria</taxon>
        <taxon>Rhodobacterales</taxon>
        <taxon>Roseobacteraceae</taxon>
        <taxon>Citreimonas</taxon>
    </lineage>
</organism>
<protein>
    <submittedName>
        <fullName evidence="1">Uncharacterized protein</fullName>
    </submittedName>
</protein>
<gene>
    <name evidence="1" type="ORF">SAMN05444340_11067</name>
</gene>
<sequence>MSDRAGVKRTGLYGEIDRVAGLLAEVEAERDALRVAAADADAEKVMGRHIYPKPDVPPDHPFAVLCRLRAALARPAAEKEARANG</sequence>
<keyword evidence="2" id="KW-1185">Reference proteome</keyword>
<dbReference type="AlphaFoldDB" id="A0A1H3KRR4"/>